<dbReference type="OMA" id="GDVQWTD"/>
<keyword evidence="4" id="KW-1185">Reference proteome</keyword>
<dbReference type="Ensembl" id="ENSTNIT00000011388.1">
    <property type="protein sequence ID" value="ENSTNIP00000011206.1"/>
    <property type="gene ID" value="ENSTNIG00000008372.1"/>
</dbReference>
<dbReference type="EMBL" id="CAAE01014555">
    <property type="protein sequence ID" value="CAF98277.1"/>
    <property type="molecule type" value="Genomic_DNA"/>
</dbReference>
<evidence type="ECO:0000256" key="1">
    <source>
        <dbReference type="ARBA" id="ARBA00029457"/>
    </source>
</evidence>
<dbReference type="Proteomes" id="UP000007303">
    <property type="component" value="Unassembled WGS sequence"/>
</dbReference>
<evidence type="ECO:0000313" key="4">
    <source>
        <dbReference type="Proteomes" id="UP000007303"/>
    </source>
</evidence>
<dbReference type="PANTHER" id="PTHR31493:SF1">
    <property type="entry name" value="PROTEIN C19ORF12"/>
    <property type="match status" value="1"/>
</dbReference>
<reference evidence="2 4" key="1">
    <citation type="journal article" date="2004" name="Nature">
        <title>Genome duplication in the teleost fish Tetraodon nigroviridis reveals the early vertebrate proto-karyotype.</title>
        <authorList>
            <person name="Jaillon O."/>
            <person name="Aury J.-M."/>
            <person name="Brunet F."/>
            <person name="Petit J.-L."/>
            <person name="Stange-Thomann N."/>
            <person name="Mauceli E."/>
            <person name="Bouneau L."/>
            <person name="Fischer C."/>
            <person name="Ozouf-Costaz C."/>
            <person name="Bernot A."/>
            <person name="Nicaud S."/>
            <person name="Jaffe D."/>
            <person name="Fisher S."/>
            <person name="Lutfalla G."/>
            <person name="Dossat C."/>
            <person name="Segurens B."/>
            <person name="Dasilva C."/>
            <person name="Salanoubat M."/>
            <person name="Levy M."/>
            <person name="Boudet N."/>
            <person name="Castellano S."/>
            <person name="Anthouard V."/>
            <person name="Jubin C."/>
            <person name="Castelli V."/>
            <person name="Katinka M."/>
            <person name="Vacherie B."/>
            <person name="Biemont C."/>
            <person name="Skalli Z."/>
            <person name="Cattolico L."/>
            <person name="Poulain J."/>
            <person name="De Berardinis V."/>
            <person name="Cruaud C."/>
            <person name="Duprat S."/>
            <person name="Brottier P."/>
            <person name="Coutanceau J.-P."/>
            <person name="Gouzy J."/>
            <person name="Parra G."/>
            <person name="Lardier G."/>
            <person name="Chapple C."/>
            <person name="McKernan K.J."/>
            <person name="McEwan P."/>
            <person name="Bosak S."/>
            <person name="Kellis M."/>
            <person name="Volff J.-N."/>
            <person name="Guigo R."/>
            <person name="Zody M.C."/>
            <person name="Mesirov J."/>
            <person name="Lindblad-Toh K."/>
            <person name="Birren B."/>
            <person name="Nusbaum C."/>
            <person name="Kahn D."/>
            <person name="Robinson-Rechavi M."/>
            <person name="Laudet V."/>
            <person name="Schachter V."/>
            <person name="Quetier F."/>
            <person name="Saurin W."/>
            <person name="Scarpelli C."/>
            <person name="Wincker P."/>
            <person name="Lander E.S."/>
            <person name="Weissenbach J."/>
            <person name="Roest Crollius H."/>
        </authorList>
    </citation>
    <scope>NUCLEOTIDE SEQUENCE [LARGE SCALE GENOMIC DNA]</scope>
</reference>
<dbReference type="GeneTree" id="ENSGT00390000009077"/>
<dbReference type="GO" id="GO:0048741">
    <property type="term" value="P:skeletal muscle fiber development"/>
    <property type="evidence" value="ECO:0007669"/>
    <property type="project" value="Ensembl"/>
</dbReference>
<reference evidence="3" key="3">
    <citation type="submission" date="2025-05" db="UniProtKB">
        <authorList>
            <consortium name="Ensembl"/>
        </authorList>
    </citation>
    <scope>IDENTIFICATION</scope>
</reference>
<evidence type="ECO:0000313" key="2">
    <source>
        <dbReference type="EMBL" id="CAF98277.1"/>
    </source>
</evidence>
<comment type="similarity">
    <text evidence="1">Belongs to the C19orf12 family.</text>
</comment>
<dbReference type="GO" id="GO:0048666">
    <property type="term" value="P:neuron development"/>
    <property type="evidence" value="ECO:0007669"/>
    <property type="project" value="Ensembl"/>
</dbReference>
<organism evidence="2">
    <name type="scientific">Tetraodon nigroviridis</name>
    <name type="common">Spotted green pufferfish</name>
    <name type="synonym">Chelonodon nigroviridis</name>
    <dbReference type="NCBI Taxonomy" id="99883"/>
    <lineage>
        <taxon>Eukaryota</taxon>
        <taxon>Metazoa</taxon>
        <taxon>Chordata</taxon>
        <taxon>Craniata</taxon>
        <taxon>Vertebrata</taxon>
        <taxon>Euteleostomi</taxon>
        <taxon>Actinopterygii</taxon>
        <taxon>Neopterygii</taxon>
        <taxon>Teleostei</taxon>
        <taxon>Neoteleostei</taxon>
        <taxon>Acanthomorphata</taxon>
        <taxon>Eupercaria</taxon>
        <taxon>Tetraodontiformes</taxon>
        <taxon>Tetradontoidea</taxon>
        <taxon>Tetraodontidae</taxon>
        <taxon>Tetraodon</taxon>
    </lineage>
</organism>
<reference evidence="2" key="2">
    <citation type="submission" date="2004-02" db="EMBL/GenBank/DDBJ databases">
        <authorList>
            <consortium name="Genoscope"/>
            <consortium name="Whitehead Institute Centre for Genome Research"/>
        </authorList>
    </citation>
    <scope>NUCLEOTIDE SEQUENCE</scope>
</reference>
<evidence type="ECO:0000313" key="3">
    <source>
        <dbReference type="Ensembl" id="ENSTNIP00000011206.1"/>
    </source>
</evidence>
<dbReference type="STRING" id="99883.ENSTNIP00000011206"/>
<gene>
    <name evidence="2" type="ORF">GSTENG00015927001</name>
</gene>
<name>Q4SM55_TETNG</name>
<dbReference type="PANTHER" id="PTHR31493">
    <property type="entry name" value="NAZO FAMILY MEMBER"/>
    <property type="match status" value="1"/>
</dbReference>
<protein>
    <submittedName>
        <fullName evidence="2">(spotted green pufferfish) hypothetical protein</fullName>
    </submittedName>
    <submittedName>
        <fullName evidence="3">Chromosome 19 open reading frame 12</fullName>
    </submittedName>
</protein>
<accession>Q4SM55</accession>
<proteinExistence type="inferred from homology"/>
<dbReference type="Pfam" id="PF20721">
    <property type="entry name" value="C19orf12"/>
    <property type="match status" value="1"/>
</dbReference>
<dbReference type="OrthoDB" id="5976774at2759"/>
<dbReference type="AlphaFoldDB" id="Q4SM55"/>
<dbReference type="KEGG" id="tng:GSTEN00015927G001"/>
<dbReference type="InterPro" id="IPR033369">
    <property type="entry name" value="C19orf12"/>
</dbReference>
<dbReference type="HOGENOM" id="CLU_138025_0_0_1"/>
<sequence>MCDRVNDVMKLCCELSAHHQIRATIKGSCKGAAAAGGLALVGGIVGGPLGIAAGGAVGGLLGCWMTSGQFKPLPQVLMELSPQQKKKLYDELMAILEDIRWTDVIQLTTLVMSNAPLTQQLTAALLGFVTKELQAEVKYVD</sequence>